<dbReference type="AlphaFoldDB" id="A0A0F8TZ20"/>
<name>A0A0F8TZ20_9EURO</name>
<evidence type="ECO:0000313" key="2">
    <source>
        <dbReference type="EMBL" id="KKK12613.1"/>
    </source>
</evidence>
<dbReference type="Pfam" id="PF24845">
    <property type="entry name" value="DUF7721"/>
    <property type="match status" value="1"/>
</dbReference>
<accession>A0A0F8TZ20</accession>
<protein>
    <recommendedName>
        <fullName evidence="1">DUF7721 domain-containing protein</fullName>
    </recommendedName>
</protein>
<reference evidence="2 3" key="1">
    <citation type="submission" date="2015-02" db="EMBL/GenBank/DDBJ databases">
        <title>Draft Genome Sequences of Two Closely-Related Aflatoxigenic Aspergillus Species Obtained from the Cote d'Ivoire.</title>
        <authorList>
            <person name="Moore G.G."/>
            <person name="Beltz S.B."/>
            <person name="Mack B.M."/>
        </authorList>
    </citation>
    <scope>NUCLEOTIDE SEQUENCE [LARGE SCALE GENOMIC DNA]</scope>
    <source>
        <strain evidence="2 3">SRRC1432</strain>
    </source>
</reference>
<dbReference type="PANTHER" id="PTHR39477">
    <property type="entry name" value="CHROMOSOME 8, WHOLE GENOME SHOTGUN SEQUENCE"/>
    <property type="match status" value="1"/>
</dbReference>
<evidence type="ECO:0000313" key="3">
    <source>
        <dbReference type="Proteomes" id="UP000034947"/>
    </source>
</evidence>
<dbReference type="EMBL" id="JYKN01003424">
    <property type="protein sequence ID" value="KKK12613.1"/>
    <property type="molecule type" value="Genomic_DNA"/>
</dbReference>
<sequence>MSLQNMLLDVVKQHFDPNDNDDLNPALNHAAAHGTDSSLFAQALSFVKERKSSLATDEVDEQHLVQSHQSLYNGSGQQMDSRSVGAGAAMQALKMFNSGSASQTGGGDKNAFIGMAMAQAEKMWDLKAGNGEAAGDKQSAVTSAAEMAFKMYTKSQMSGSSGTGGPAGLMALASKFM</sequence>
<gene>
    <name evidence="2" type="ORF">AOCH_002319</name>
</gene>
<dbReference type="InterPro" id="IPR056138">
    <property type="entry name" value="DUF7721"/>
</dbReference>
<proteinExistence type="predicted"/>
<organism evidence="2 3">
    <name type="scientific">Aspergillus ochraceoroseus</name>
    <dbReference type="NCBI Taxonomy" id="138278"/>
    <lineage>
        <taxon>Eukaryota</taxon>
        <taxon>Fungi</taxon>
        <taxon>Dikarya</taxon>
        <taxon>Ascomycota</taxon>
        <taxon>Pezizomycotina</taxon>
        <taxon>Eurotiomycetes</taxon>
        <taxon>Eurotiomycetidae</taxon>
        <taxon>Eurotiales</taxon>
        <taxon>Aspergillaceae</taxon>
        <taxon>Aspergillus</taxon>
        <taxon>Aspergillus subgen. Nidulantes</taxon>
    </lineage>
</organism>
<feature type="domain" description="DUF7721" evidence="1">
    <location>
        <begin position="22"/>
        <end position="100"/>
    </location>
</feature>
<dbReference type="PANTHER" id="PTHR39477:SF1">
    <property type="entry name" value="BETA-FLANKING PROTEIN"/>
    <property type="match status" value="1"/>
</dbReference>
<comment type="caution">
    <text evidence="2">The sequence shown here is derived from an EMBL/GenBank/DDBJ whole genome shotgun (WGS) entry which is preliminary data.</text>
</comment>
<dbReference type="Proteomes" id="UP000034947">
    <property type="component" value="Unassembled WGS sequence"/>
</dbReference>
<keyword evidence="3" id="KW-1185">Reference proteome</keyword>
<dbReference type="VEuPathDB" id="FungiDB:P175DRAFT_0527421"/>
<dbReference type="OrthoDB" id="2290255at2759"/>
<evidence type="ECO:0000259" key="1">
    <source>
        <dbReference type="Pfam" id="PF24845"/>
    </source>
</evidence>